<protein>
    <submittedName>
        <fullName evidence="3">Putative LuxR class regulator</fullName>
    </submittedName>
</protein>
<dbReference type="Gene3D" id="1.25.40.10">
    <property type="entry name" value="Tetratricopeptide repeat domain"/>
    <property type="match status" value="1"/>
</dbReference>
<dbReference type="Pfam" id="PF13191">
    <property type="entry name" value="AAA_16"/>
    <property type="match status" value="1"/>
</dbReference>
<keyword evidence="1" id="KW-0238">DNA-binding</keyword>
<proteinExistence type="predicted"/>
<sequence length="923" mass="100083">MALTERTDELSILEEMLSECRRGVGQLALISGPAGCGKTEVLDAFAERATQAGVLLLSATAKRSGAEVPFDVLVQLFGGGAAPGRLRAQMDTFVDAVPWTTPGDAAGTQALRILYAELLAWTADRPLVIMVDDVQCADHESLRELLDLASRLRRTPTLFVFTQSDDENATAALIQAELLRNEHWRRIDLTLLSVEGVAALVRAQTDTQHDPAPLPLSAADIHRLSGGNPLLVRAVLDDIRAADPRRPDRAFGQALVACLHRSSPETLAVARGVAVLGRPTGVPLLADLVELGREQTRTALRRLELAGLVTGGNFRNPASGAAVLADLRPEARSWLHQRAAELLYLQGASASTVARHLLETGETRQRWTQRLLREAAEVATASDDLDFASDCLSLALESSLDDHERVSALVRLAGVVWRRNPVAAVRHVFLLIEPSRRGLLSARQVTAVAKSLVWHGMTGEAMEVIEATGRRGGLGGPGGERRDGELGMIQRWLRSWHPPLAKMVPDPPQQPESLDGADLADGRLLGAALLSEVLTRGAEDVVRRAEDILRGCGTEVDETTLEPAESALLALLYSDQAERALTWCEPLLAAASERYAPTWNARLEAIRGEIALYQGDLPNAARYARAALDRIAPRGWGVAVGAPLATYIQATTMMGDLDAAGVYAKAPVPQEMFKTRFGLRYLYARGLYLAACERWHVALSDLLTCGELAVEWEMDVPSFVPWRGAAARLYLERGDRDRAQKLANAQLARAKQGLTRTAGITLRAMAACSGTRGGMPLLRQAVDALHASGDRFELASALADLHQLHQAMGERQRANAVFQQAVRLATECRAEPLRRSLLHQSSDEHAESMVTKQPNGGLVKLSRAERRVTALAATGHTNREIAQKLYITVSTVEQHLTKAYRKLNVTNRADLAAACMPTMADSA</sequence>
<dbReference type="InterPro" id="IPR003593">
    <property type="entry name" value="AAA+_ATPase"/>
</dbReference>
<dbReference type="InterPro" id="IPR016032">
    <property type="entry name" value="Sig_transdc_resp-reg_C-effctor"/>
</dbReference>
<dbReference type="PANTHER" id="PTHR43214">
    <property type="entry name" value="TWO-COMPONENT RESPONSE REGULATOR"/>
    <property type="match status" value="1"/>
</dbReference>
<evidence type="ECO:0000256" key="1">
    <source>
        <dbReference type="ARBA" id="ARBA00023125"/>
    </source>
</evidence>
<organism evidence="3">
    <name type="scientific">Dactylosporangium aurantiacum subsp. hamdenensis</name>
    <dbReference type="NCBI Taxonomy" id="703577"/>
    <lineage>
        <taxon>Bacteria</taxon>
        <taxon>Bacillati</taxon>
        <taxon>Actinomycetota</taxon>
        <taxon>Actinomycetes</taxon>
        <taxon>Micromonosporales</taxon>
        <taxon>Micromonosporaceae</taxon>
        <taxon>Dactylosporangium</taxon>
    </lineage>
</organism>
<dbReference type="SUPFAM" id="SSF46894">
    <property type="entry name" value="C-terminal effector domain of the bipartite response regulators"/>
    <property type="match status" value="1"/>
</dbReference>
<evidence type="ECO:0000259" key="2">
    <source>
        <dbReference type="PROSITE" id="PS50043"/>
    </source>
</evidence>
<dbReference type="Gene3D" id="1.10.10.10">
    <property type="entry name" value="Winged helix-like DNA-binding domain superfamily/Winged helix DNA-binding domain"/>
    <property type="match status" value="1"/>
</dbReference>
<dbReference type="SMART" id="SM00382">
    <property type="entry name" value="AAA"/>
    <property type="match status" value="1"/>
</dbReference>
<dbReference type="EMBL" id="HQ011923">
    <property type="protein sequence ID" value="ADU85998.1"/>
    <property type="molecule type" value="Genomic_DNA"/>
</dbReference>
<dbReference type="InterPro" id="IPR027417">
    <property type="entry name" value="P-loop_NTPase"/>
</dbReference>
<dbReference type="InterPro" id="IPR039420">
    <property type="entry name" value="WalR-like"/>
</dbReference>
<dbReference type="PRINTS" id="PR00038">
    <property type="entry name" value="HTHLUXR"/>
</dbReference>
<dbReference type="SUPFAM" id="SSF52540">
    <property type="entry name" value="P-loop containing nucleoside triphosphate hydrolases"/>
    <property type="match status" value="1"/>
</dbReference>
<dbReference type="InterPro" id="IPR000792">
    <property type="entry name" value="Tscrpt_reg_LuxR_C"/>
</dbReference>
<evidence type="ECO:0000313" key="3">
    <source>
        <dbReference type="EMBL" id="ADU85998.1"/>
    </source>
</evidence>
<dbReference type="CDD" id="cd06170">
    <property type="entry name" value="LuxR_C_like"/>
    <property type="match status" value="1"/>
</dbReference>
<dbReference type="AlphaFoldDB" id="E9LIP0"/>
<dbReference type="InterPro" id="IPR041664">
    <property type="entry name" value="AAA_16"/>
</dbReference>
<gene>
    <name evidence="3" type="primary">tiaR1</name>
</gene>
<dbReference type="InterPro" id="IPR011990">
    <property type="entry name" value="TPR-like_helical_dom_sf"/>
</dbReference>
<reference evidence="3" key="1">
    <citation type="journal article" date="2011" name="J. Am. Chem. Soc.">
        <title>Characterization of tiacumicin B biosynthetic gene cluster affording diversified tiacumicin analogues and revealing a tailoring dihalogenase.</title>
        <authorList>
            <person name="Xiao Y."/>
            <person name="Li S."/>
            <person name="Niu S."/>
            <person name="Ma L."/>
            <person name="Zhang G."/>
            <person name="Zhang H."/>
            <person name="Zhang G."/>
            <person name="Ju J."/>
            <person name="Zhang C."/>
        </authorList>
    </citation>
    <scope>NUCLEOTIDE SEQUENCE</scope>
    <source>
        <strain evidence="3">NRRL 18085</strain>
    </source>
</reference>
<feature type="domain" description="HTH luxR-type" evidence="2">
    <location>
        <begin position="854"/>
        <end position="920"/>
    </location>
</feature>
<dbReference type="PROSITE" id="PS50043">
    <property type="entry name" value="HTH_LUXR_2"/>
    <property type="match status" value="1"/>
</dbReference>
<dbReference type="InterPro" id="IPR036388">
    <property type="entry name" value="WH-like_DNA-bd_sf"/>
</dbReference>
<dbReference type="Gene3D" id="3.40.50.300">
    <property type="entry name" value="P-loop containing nucleotide triphosphate hydrolases"/>
    <property type="match status" value="1"/>
</dbReference>
<name>E9LIP0_9ACTN</name>
<dbReference type="GO" id="GO:0006355">
    <property type="term" value="P:regulation of DNA-templated transcription"/>
    <property type="evidence" value="ECO:0007669"/>
    <property type="project" value="InterPro"/>
</dbReference>
<accession>E9LIP0</accession>
<dbReference type="PANTHER" id="PTHR43214:SF43">
    <property type="entry name" value="TWO-COMPONENT RESPONSE REGULATOR"/>
    <property type="match status" value="1"/>
</dbReference>
<dbReference type="Pfam" id="PF00196">
    <property type="entry name" value="GerE"/>
    <property type="match status" value="1"/>
</dbReference>
<dbReference type="SMART" id="SM00421">
    <property type="entry name" value="HTH_LUXR"/>
    <property type="match status" value="1"/>
</dbReference>
<dbReference type="GO" id="GO:0003677">
    <property type="term" value="F:DNA binding"/>
    <property type="evidence" value="ECO:0007669"/>
    <property type="project" value="UniProtKB-KW"/>
</dbReference>